<dbReference type="PANTHER" id="PTHR11328:SF24">
    <property type="entry name" value="MAJOR FACILITATOR SUPERFAMILY (MFS) PROFILE DOMAIN-CONTAINING PROTEIN"/>
    <property type="match status" value="1"/>
</dbReference>
<feature type="domain" description="Major facilitator superfamily (MFS) profile" evidence="7">
    <location>
        <begin position="18"/>
        <end position="447"/>
    </location>
</feature>
<dbReference type="EMBL" id="CCDP010000001">
    <property type="protein sequence ID" value="CDQ38742.1"/>
    <property type="molecule type" value="Genomic_DNA"/>
</dbReference>
<dbReference type="RefSeq" id="WP_038242750.1">
    <property type="nucleotide sequence ID" value="NZ_BNER01000010.1"/>
</dbReference>
<accession>A0A024Q8X5</accession>
<keyword evidence="2" id="KW-0813">Transport</keyword>
<evidence type="ECO:0000256" key="2">
    <source>
        <dbReference type="ARBA" id="ARBA00022448"/>
    </source>
</evidence>
<dbReference type="InterPro" id="IPR036259">
    <property type="entry name" value="MFS_trans_sf"/>
</dbReference>
<keyword evidence="4 6" id="KW-1133">Transmembrane helix</keyword>
<dbReference type="NCBIfam" id="TIGR00792">
    <property type="entry name" value="gph"/>
    <property type="match status" value="1"/>
</dbReference>
<dbReference type="OrthoDB" id="9764596at2"/>
<evidence type="ECO:0000256" key="5">
    <source>
        <dbReference type="ARBA" id="ARBA00023136"/>
    </source>
</evidence>
<dbReference type="Pfam" id="PF13347">
    <property type="entry name" value="MFS_2"/>
    <property type="match status" value="1"/>
</dbReference>
<comment type="caution">
    <text evidence="8">The sequence shown here is derived from an EMBL/GenBank/DDBJ whole genome shotgun (WGS) entry which is preliminary data.</text>
</comment>
<evidence type="ECO:0000313" key="8">
    <source>
        <dbReference type="EMBL" id="CDQ38742.1"/>
    </source>
</evidence>
<dbReference type="GO" id="GO:0005886">
    <property type="term" value="C:plasma membrane"/>
    <property type="evidence" value="ECO:0007669"/>
    <property type="project" value="UniProtKB-SubCell"/>
</dbReference>
<feature type="transmembrane region" description="Helical" evidence="6">
    <location>
        <begin position="190"/>
        <end position="211"/>
    </location>
</feature>
<evidence type="ECO:0000256" key="1">
    <source>
        <dbReference type="ARBA" id="ARBA00004651"/>
    </source>
</evidence>
<dbReference type="CDD" id="cd17332">
    <property type="entry name" value="MFS_MelB_like"/>
    <property type="match status" value="1"/>
</dbReference>
<feature type="transmembrane region" description="Helical" evidence="6">
    <location>
        <begin position="23"/>
        <end position="46"/>
    </location>
</feature>
<dbReference type="InterPro" id="IPR001927">
    <property type="entry name" value="Na/Gal_symport"/>
</dbReference>
<dbReference type="PANTHER" id="PTHR11328">
    <property type="entry name" value="MAJOR FACILITATOR SUPERFAMILY DOMAIN-CONTAINING PROTEIN"/>
    <property type="match status" value="1"/>
</dbReference>
<reference evidence="9" key="2">
    <citation type="submission" date="2014-05" db="EMBL/GenBank/DDBJ databases">
        <title>Draft genome sequence of Virgibacillus massiliensis Vm-5.</title>
        <authorList>
            <person name="Khelaifia S."/>
            <person name="Croce O."/>
            <person name="Lagier J.C."/>
            <person name="Raoult D."/>
        </authorList>
    </citation>
    <scope>NUCLEOTIDE SEQUENCE [LARGE SCALE GENOMIC DNA]</scope>
    <source>
        <strain evidence="9">Vm-5</strain>
    </source>
</reference>
<evidence type="ECO:0000313" key="9">
    <source>
        <dbReference type="Proteomes" id="UP000028875"/>
    </source>
</evidence>
<dbReference type="GO" id="GO:0006814">
    <property type="term" value="P:sodium ion transport"/>
    <property type="evidence" value="ECO:0007669"/>
    <property type="project" value="InterPro"/>
</dbReference>
<dbReference type="AlphaFoldDB" id="A0A024Q8X5"/>
<keyword evidence="3 6" id="KW-0812">Transmembrane</keyword>
<organism evidence="8 9">
    <name type="scientific">Virgibacillus massiliensis</name>
    <dbReference type="NCBI Taxonomy" id="1462526"/>
    <lineage>
        <taxon>Bacteria</taxon>
        <taxon>Bacillati</taxon>
        <taxon>Bacillota</taxon>
        <taxon>Bacilli</taxon>
        <taxon>Bacillales</taxon>
        <taxon>Bacillaceae</taxon>
        <taxon>Virgibacillus</taxon>
    </lineage>
</organism>
<feature type="transmembrane region" description="Helical" evidence="6">
    <location>
        <begin position="121"/>
        <end position="138"/>
    </location>
</feature>
<dbReference type="SUPFAM" id="SSF103473">
    <property type="entry name" value="MFS general substrate transporter"/>
    <property type="match status" value="1"/>
</dbReference>
<feature type="transmembrane region" description="Helical" evidence="6">
    <location>
        <begin position="283"/>
        <end position="303"/>
    </location>
</feature>
<evidence type="ECO:0000256" key="3">
    <source>
        <dbReference type="ARBA" id="ARBA00022692"/>
    </source>
</evidence>
<evidence type="ECO:0000256" key="6">
    <source>
        <dbReference type="SAM" id="Phobius"/>
    </source>
</evidence>
<feature type="transmembrane region" description="Helical" evidence="6">
    <location>
        <begin position="335"/>
        <end position="363"/>
    </location>
</feature>
<dbReference type="STRING" id="1462526.BN990_01015"/>
<evidence type="ECO:0000259" key="7">
    <source>
        <dbReference type="PROSITE" id="PS50850"/>
    </source>
</evidence>
<feature type="transmembrane region" description="Helical" evidence="6">
    <location>
        <begin position="419"/>
        <end position="444"/>
    </location>
</feature>
<feature type="transmembrane region" description="Helical" evidence="6">
    <location>
        <begin position="384"/>
        <end position="407"/>
    </location>
</feature>
<comment type="subcellular location">
    <subcellularLocation>
        <location evidence="1">Cell membrane</location>
        <topology evidence="1">Multi-pass membrane protein</topology>
    </subcellularLocation>
</comment>
<protein>
    <submittedName>
        <fullName evidence="8">Putative symporter YjmB</fullName>
    </submittedName>
</protein>
<name>A0A024Q8X5_9BACI</name>
<keyword evidence="5 6" id="KW-0472">Membrane</keyword>
<dbReference type="GO" id="GO:0008643">
    <property type="term" value="P:carbohydrate transport"/>
    <property type="evidence" value="ECO:0007669"/>
    <property type="project" value="InterPro"/>
</dbReference>
<keyword evidence="9" id="KW-1185">Reference proteome</keyword>
<sequence length="465" mass="51803">MADVILDTENRQTNVKQIPMKHIFGYSLGALSYYTLFMTTTTYLMYFYTDVVGISAAAAGTIFLFARLVDAISDPVVGTIADRTNTKHGRYRPYILWGTIPLVVTGVLCFTSPGISESGNVIYAAITYILFGMMYSFVNVPHMSMEASITYDPDERSKVISVKLIFQLFGALIASTLTMPLVRMFTNEEIGFLITMVLFGIVCAILLFITFRTTKPYAWYEGLVNKNKKRGSILKRWGVVGKNDKLRFLIMMLFVSSIVQALVQPVGIYYMTYNVGRADLTSLYMLNMMGATIVGAFLVPFMSKFMEKKAILIFGLSLGAVCNATFFFVPYGSLMLIFITRFLAGIGQGVITVLVFSMIADCVDYGEWKHGFRAQGMTFATSAFFHKSGNAIGGWLIGIVLMFIGYIPNQAQTPFVLDGILWLLSIIPAALLIISIIFVLPFHLTKSDLYRIRADLDNASVRNND</sequence>
<dbReference type="InterPro" id="IPR020846">
    <property type="entry name" value="MFS_dom"/>
</dbReference>
<reference evidence="8 9" key="1">
    <citation type="submission" date="2014-03" db="EMBL/GenBank/DDBJ databases">
        <authorList>
            <person name="Urmite Genomes U."/>
        </authorList>
    </citation>
    <scope>NUCLEOTIDE SEQUENCE [LARGE SCALE GENOMIC DNA]</scope>
    <source>
        <strain evidence="8 9">Vm-5</strain>
    </source>
</reference>
<proteinExistence type="predicted"/>
<feature type="transmembrane region" description="Helical" evidence="6">
    <location>
        <begin position="310"/>
        <end position="329"/>
    </location>
</feature>
<feature type="transmembrane region" description="Helical" evidence="6">
    <location>
        <begin position="52"/>
        <end position="73"/>
    </location>
</feature>
<evidence type="ECO:0000256" key="4">
    <source>
        <dbReference type="ARBA" id="ARBA00022989"/>
    </source>
</evidence>
<dbReference type="eggNOG" id="COG2211">
    <property type="taxonomic scope" value="Bacteria"/>
</dbReference>
<feature type="transmembrane region" description="Helical" evidence="6">
    <location>
        <begin position="94"/>
        <end position="115"/>
    </location>
</feature>
<dbReference type="InterPro" id="IPR039672">
    <property type="entry name" value="MFS_2"/>
</dbReference>
<gene>
    <name evidence="8" type="primary">yjmB</name>
    <name evidence="8" type="ORF">BN990_01015</name>
</gene>
<feature type="transmembrane region" description="Helical" evidence="6">
    <location>
        <begin position="159"/>
        <end position="178"/>
    </location>
</feature>
<dbReference type="Gene3D" id="1.20.1250.20">
    <property type="entry name" value="MFS general substrate transporter like domains"/>
    <property type="match status" value="2"/>
</dbReference>
<dbReference type="PROSITE" id="PS50850">
    <property type="entry name" value="MFS"/>
    <property type="match status" value="1"/>
</dbReference>
<dbReference type="GO" id="GO:0015293">
    <property type="term" value="F:symporter activity"/>
    <property type="evidence" value="ECO:0007669"/>
    <property type="project" value="InterPro"/>
</dbReference>
<dbReference type="Proteomes" id="UP000028875">
    <property type="component" value="Unassembled WGS sequence"/>
</dbReference>
<feature type="transmembrane region" description="Helical" evidence="6">
    <location>
        <begin position="248"/>
        <end position="271"/>
    </location>
</feature>